<accession>A0ABU5J925</accession>
<keyword evidence="1" id="KW-1133">Transmembrane helix</keyword>
<comment type="caution">
    <text evidence="2">The sequence shown here is derived from an EMBL/GenBank/DDBJ whole genome shotgun (WGS) entry which is preliminary data.</text>
</comment>
<proteinExistence type="predicted"/>
<evidence type="ECO:0000313" key="3">
    <source>
        <dbReference type="Proteomes" id="UP001290101"/>
    </source>
</evidence>
<evidence type="ECO:0000256" key="1">
    <source>
        <dbReference type="SAM" id="Phobius"/>
    </source>
</evidence>
<dbReference type="EMBL" id="JAXOTQ010000006">
    <property type="protein sequence ID" value="MDZ5489085.1"/>
    <property type="molecule type" value="Genomic_DNA"/>
</dbReference>
<keyword evidence="1" id="KW-0812">Transmembrane</keyword>
<evidence type="ECO:0000313" key="2">
    <source>
        <dbReference type="EMBL" id="MDZ5489085.1"/>
    </source>
</evidence>
<name>A0ABU5J925_9ACTN</name>
<gene>
    <name evidence="2" type="ORF">U2F25_06315</name>
</gene>
<evidence type="ECO:0008006" key="4">
    <source>
        <dbReference type="Google" id="ProtNLM"/>
    </source>
</evidence>
<keyword evidence="3" id="KW-1185">Reference proteome</keyword>
<organism evidence="2 3">
    <name type="scientific">Micromonospora sicca</name>
    <dbReference type="NCBI Taxonomy" id="2202420"/>
    <lineage>
        <taxon>Bacteria</taxon>
        <taxon>Bacillati</taxon>
        <taxon>Actinomycetota</taxon>
        <taxon>Actinomycetes</taxon>
        <taxon>Micromonosporales</taxon>
        <taxon>Micromonosporaceae</taxon>
        <taxon>Micromonospora</taxon>
    </lineage>
</organism>
<dbReference type="RefSeq" id="WP_146231038.1">
    <property type="nucleotide sequence ID" value="NZ_JAXOTQ010000006.1"/>
</dbReference>
<protein>
    <recommendedName>
        <fullName evidence="4">DUF3618 domain-containing protein</fullName>
    </recommendedName>
</protein>
<keyword evidence="1" id="KW-0472">Membrane</keyword>
<reference evidence="2 3" key="1">
    <citation type="submission" date="2023-12" db="EMBL/GenBank/DDBJ databases">
        <title>Micromonospora sp. nov., isolated from Atacama Desert.</title>
        <authorList>
            <person name="Carro L."/>
            <person name="Golinska P."/>
            <person name="Klenk H.-P."/>
            <person name="Goodfellow M."/>
        </authorList>
    </citation>
    <scope>NUCLEOTIDE SEQUENCE [LARGE SCALE GENOMIC DNA]</scope>
    <source>
        <strain evidence="2 3">4G53</strain>
    </source>
</reference>
<feature type="transmembrane region" description="Helical" evidence="1">
    <location>
        <begin position="35"/>
        <end position="54"/>
    </location>
</feature>
<dbReference type="Proteomes" id="UP001290101">
    <property type="component" value="Unassembled WGS sequence"/>
</dbReference>
<sequence>MNTGRLGDVLVGAAGNVAGTVVDPRKGLSQLRSAVSGRTLATVAAGLVIGFLVARSRRRG</sequence>